<evidence type="ECO:0000313" key="2">
    <source>
        <dbReference type="Proteomes" id="UP000617426"/>
    </source>
</evidence>
<dbReference type="AlphaFoldDB" id="A0A923E4A9"/>
<comment type="caution">
    <text evidence="1">The sequence shown here is derived from an EMBL/GenBank/DDBJ whole genome shotgun (WGS) entry which is preliminary data.</text>
</comment>
<sequence length="209" mass="22101">MRTRRSVLRVSAPRRLRRDPRFLGGIALIALSVLACAWLVADARAGEAVYRTTRAIAIGERLDETNIEIVDARTESSAYVLEGALPDGALAAHSMGAQELLAESAVTTEADSRTRRLVIAVAEGLPSSASPGDALELWSLPVDERHEEGRPGSVRIAASVTLVKILESDSSLTRSASRIEVLVESSDLPNVLDAMSGRGVLAAVPIGPA</sequence>
<keyword evidence="2" id="KW-1185">Reference proteome</keyword>
<evidence type="ECO:0008006" key="3">
    <source>
        <dbReference type="Google" id="ProtNLM"/>
    </source>
</evidence>
<protein>
    <recommendedName>
        <fullName evidence="3">SAF domain-containing protein</fullName>
    </recommendedName>
</protein>
<dbReference type="RefSeq" id="WP_184452191.1">
    <property type="nucleotide sequence ID" value="NZ_JACHMK010000001.1"/>
</dbReference>
<evidence type="ECO:0000313" key="1">
    <source>
        <dbReference type="EMBL" id="MBB6334305.1"/>
    </source>
</evidence>
<accession>A0A923E4A9</accession>
<gene>
    <name evidence="1" type="ORF">HD592_000870</name>
</gene>
<organism evidence="1 2">
    <name type="scientific">Schaalia hyovaginalis</name>
    <dbReference type="NCBI Taxonomy" id="29316"/>
    <lineage>
        <taxon>Bacteria</taxon>
        <taxon>Bacillati</taxon>
        <taxon>Actinomycetota</taxon>
        <taxon>Actinomycetes</taxon>
        <taxon>Actinomycetales</taxon>
        <taxon>Actinomycetaceae</taxon>
        <taxon>Schaalia</taxon>
    </lineage>
</organism>
<name>A0A923E4A9_9ACTO</name>
<dbReference type="EMBL" id="JACHMK010000001">
    <property type="protein sequence ID" value="MBB6334305.1"/>
    <property type="molecule type" value="Genomic_DNA"/>
</dbReference>
<dbReference type="Proteomes" id="UP000617426">
    <property type="component" value="Unassembled WGS sequence"/>
</dbReference>
<proteinExistence type="predicted"/>
<reference evidence="1" key="1">
    <citation type="submission" date="2020-08" db="EMBL/GenBank/DDBJ databases">
        <title>Sequencing the genomes of 1000 actinobacteria strains.</title>
        <authorList>
            <person name="Klenk H.-P."/>
        </authorList>
    </citation>
    <scope>NUCLEOTIDE SEQUENCE</scope>
    <source>
        <strain evidence="1">DSM 10695</strain>
    </source>
</reference>